<evidence type="ECO:0000313" key="11">
    <source>
        <dbReference type="Proteomes" id="UP001500622"/>
    </source>
</evidence>
<dbReference type="PANTHER" id="PTHR11579">
    <property type="entry name" value="PROTEIN-L-ISOASPARTATE O-METHYLTRANSFERASE"/>
    <property type="match status" value="1"/>
</dbReference>
<dbReference type="EC" id="2.1.1.77" evidence="3 9"/>
<gene>
    <name evidence="10" type="ORF">GCM10023169_26630</name>
</gene>
<organism evidence="10 11">
    <name type="scientific">Georgenia halophila</name>
    <dbReference type="NCBI Taxonomy" id="620889"/>
    <lineage>
        <taxon>Bacteria</taxon>
        <taxon>Bacillati</taxon>
        <taxon>Actinomycetota</taxon>
        <taxon>Actinomycetes</taxon>
        <taxon>Micrococcales</taxon>
        <taxon>Bogoriellaceae</taxon>
        <taxon>Georgenia</taxon>
    </lineage>
</organism>
<evidence type="ECO:0000256" key="7">
    <source>
        <dbReference type="ARBA" id="ARBA00022679"/>
    </source>
</evidence>
<dbReference type="Pfam" id="PF01135">
    <property type="entry name" value="PCMT"/>
    <property type="match status" value="1"/>
</dbReference>
<evidence type="ECO:0000256" key="5">
    <source>
        <dbReference type="ARBA" id="ARBA00022490"/>
    </source>
</evidence>
<dbReference type="NCBIfam" id="TIGR00080">
    <property type="entry name" value="pimt"/>
    <property type="match status" value="1"/>
</dbReference>
<dbReference type="CDD" id="cd02440">
    <property type="entry name" value="AdoMet_MTases"/>
    <property type="match status" value="1"/>
</dbReference>
<dbReference type="EMBL" id="BAABGN010000011">
    <property type="protein sequence ID" value="GAA4427086.1"/>
    <property type="molecule type" value="Genomic_DNA"/>
</dbReference>
<evidence type="ECO:0000256" key="9">
    <source>
        <dbReference type="NCBIfam" id="TIGR00080"/>
    </source>
</evidence>
<sequence>MSADPTTGSGANRPVSPADRVREAMAAVDRRAFLPPDQLRFADADLPLQIGHGATCSQPSTVAAMLELLDHQPGDEVLDVGSGSGWTTALLAHLVAPGGSVVGVEIEPGLVEDGRDNLLGSGITEDADVHIEQAEPGRVGFPGEAPFDRILVSAEARQLPEGLVDQLAEGGRLVIPVRSQMVVADRQGEDVTTREFGSFSFVPLRAAE</sequence>
<evidence type="ECO:0000256" key="4">
    <source>
        <dbReference type="ARBA" id="ARBA00013346"/>
    </source>
</evidence>
<reference evidence="11" key="1">
    <citation type="journal article" date="2019" name="Int. J. Syst. Evol. Microbiol.">
        <title>The Global Catalogue of Microorganisms (GCM) 10K type strain sequencing project: providing services to taxonomists for standard genome sequencing and annotation.</title>
        <authorList>
            <consortium name="The Broad Institute Genomics Platform"/>
            <consortium name="The Broad Institute Genome Sequencing Center for Infectious Disease"/>
            <person name="Wu L."/>
            <person name="Ma J."/>
        </authorList>
    </citation>
    <scope>NUCLEOTIDE SEQUENCE [LARGE SCALE GENOMIC DNA]</scope>
    <source>
        <strain evidence="11">JCM 17810</strain>
    </source>
</reference>
<comment type="caution">
    <text evidence="10">The sequence shown here is derived from an EMBL/GenBank/DDBJ whole genome shotgun (WGS) entry which is preliminary data.</text>
</comment>
<dbReference type="PANTHER" id="PTHR11579:SF0">
    <property type="entry name" value="PROTEIN-L-ISOASPARTATE(D-ASPARTATE) O-METHYLTRANSFERASE"/>
    <property type="match status" value="1"/>
</dbReference>
<evidence type="ECO:0000256" key="8">
    <source>
        <dbReference type="ARBA" id="ARBA00022691"/>
    </source>
</evidence>
<dbReference type="Proteomes" id="UP001500622">
    <property type="component" value="Unassembled WGS sequence"/>
</dbReference>
<dbReference type="InterPro" id="IPR000682">
    <property type="entry name" value="PCMT"/>
</dbReference>
<name>A0ABP8LDW4_9MICO</name>
<keyword evidence="7" id="KW-0808">Transferase</keyword>
<dbReference type="Gene3D" id="3.40.50.150">
    <property type="entry name" value="Vaccinia Virus protein VP39"/>
    <property type="match status" value="1"/>
</dbReference>
<accession>A0ABP8LDW4</accession>
<protein>
    <recommendedName>
        <fullName evidence="4 9">Protein-L-isoaspartate O-methyltransferase</fullName>
        <ecNumber evidence="3 9">2.1.1.77</ecNumber>
    </recommendedName>
</protein>
<dbReference type="RefSeq" id="WP_345216745.1">
    <property type="nucleotide sequence ID" value="NZ_BAABGN010000011.1"/>
</dbReference>
<keyword evidence="8" id="KW-0949">S-adenosyl-L-methionine</keyword>
<keyword evidence="6" id="KW-0489">Methyltransferase</keyword>
<dbReference type="SUPFAM" id="SSF53335">
    <property type="entry name" value="S-adenosyl-L-methionine-dependent methyltransferases"/>
    <property type="match status" value="1"/>
</dbReference>
<keyword evidence="11" id="KW-1185">Reference proteome</keyword>
<evidence type="ECO:0000256" key="2">
    <source>
        <dbReference type="ARBA" id="ARBA00005369"/>
    </source>
</evidence>
<dbReference type="InterPro" id="IPR029063">
    <property type="entry name" value="SAM-dependent_MTases_sf"/>
</dbReference>
<evidence type="ECO:0000256" key="6">
    <source>
        <dbReference type="ARBA" id="ARBA00022603"/>
    </source>
</evidence>
<comment type="similarity">
    <text evidence="2">Belongs to the methyltransferase superfamily. L-isoaspartyl/D-aspartyl protein methyltransferase family.</text>
</comment>
<evidence type="ECO:0000256" key="3">
    <source>
        <dbReference type="ARBA" id="ARBA00011890"/>
    </source>
</evidence>
<evidence type="ECO:0000256" key="1">
    <source>
        <dbReference type="ARBA" id="ARBA00004496"/>
    </source>
</evidence>
<comment type="subcellular location">
    <subcellularLocation>
        <location evidence="1">Cytoplasm</location>
    </subcellularLocation>
</comment>
<evidence type="ECO:0000313" key="10">
    <source>
        <dbReference type="EMBL" id="GAA4427086.1"/>
    </source>
</evidence>
<proteinExistence type="inferred from homology"/>
<keyword evidence="5" id="KW-0963">Cytoplasm</keyword>